<gene>
    <name evidence="2" type="ORF">CMV30_02470</name>
</gene>
<dbReference type="PANTHER" id="PTHR30006">
    <property type="entry name" value="THIAMINE-BINDING PERIPLASMIC PROTEIN-RELATED"/>
    <property type="match status" value="1"/>
</dbReference>
<reference evidence="2 3" key="1">
    <citation type="submission" date="2017-09" db="EMBL/GenBank/DDBJ databases">
        <title>Complete genome sequence of Verrucomicrobial strain HZ-65, isolated from freshwater.</title>
        <authorList>
            <person name="Choi A."/>
        </authorList>
    </citation>
    <scope>NUCLEOTIDE SEQUENCE [LARGE SCALE GENOMIC DNA]</scope>
    <source>
        <strain evidence="2 3">HZ-65</strain>
    </source>
</reference>
<evidence type="ECO:0000313" key="2">
    <source>
        <dbReference type="EMBL" id="ATC62915.1"/>
    </source>
</evidence>
<sequence>MAKRFIIIFTLIAVVALPFVLRPKKAERERADETLVLITPHNEALRHEFGVGFREWYKKKTGKVVALDWRVIGGTSEIARFLEGEYTAAFELHWTKKLGRKWSSDVQAAFQNHRLPADARAELKEAREAFMNSEVSCGIDVFFGGGTYDFIKQAQAGRIVESTIMKKYPEWFRDDVIPYEFAGEQYWDRQGRWIGAVLSSYGVLTNLDALKRLGVEPPKQWDDLKNPKLVGEVALADPTKSGSIAKAFENVIQQQMQKRLVALMAESPTSDAGELKKIEARAVSEGWTAGMRLMQVIGANARYFTDTSQKPPIDVAQGNSAAGMCIDFYGRQQEEAVVRRDGPGRVAYFSPVGGTVSSVDPIALMRGAKNRAAAEAFIEYVLSMEGQKLWNLKPGVAGGPERFALRRLPVRRDFYADESLKALRSDPADQPFATAEQLVYRTAWTGNLFREMSFVIRVMCLDTHQELSSAWRAIIAAGMPEDALTVMQELSAVNYEETGGRIKAAINAKNKADEIRLAKELGEHFRAQYLRAEAMAKRGGR</sequence>
<dbReference type="SUPFAM" id="SSF53850">
    <property type="entry name" value="Periplasmic binding protein-like II"/>
    <property type="match status" value="1"/>
</dbReference>
<dbReference type="Pfam" id="PF13343">
    <property type="entry name" value="SBP_bac_6"/>
    <property type="match status" value="1"/>
</dbReference>
<dbReference type="AlphaFoldDB" id="A0A290Q2M6"/>
<dbReference type="Gene3D" id="3.40.190.10">
    <property type="entry name" value="Periplasmic binding protein-like II"/>
    <property type="match status" value="2"/>
</dbReference>
<dbReference type="Proteomes" id="UP000217265">
    <property type="component" value="Chromosome"/>
</dbReference>
<proteinExistence type="predicted"/>
<keyword evidence="1" id="KW-0732">Signal</keyword>
<evidence type="ECO:0000256" key="1">
    <source>
        <dbReference type="ARBA" id="ARBA00022729"/>
    </source>
</evidence>
<name>A0A290Q2M6_9BACT</name>
<dbReference type="PANTHER" id="PTHR30006:SF24">
    <property type="entry name" value="SLL0237 PROTEIN"/>
    <property type="match status" value="1"/>
</dbReference>
<keyword evidence="3" id="KW-1185">Reference proteome</keyword>
<accession>A0A290Q2M6</accession>
<organism evidence="2 3">
    <name type="scientific">Nibricoccus aquaticus</name>
    <dbReference type="NCBI Taxonomy" id="2576891"/>
    <lineage>
        <taxon>Bacteria</taxon>
        <taxon>Pseudomonadati</taxon>
        <taxon>Verrucomicrobiota</taxon>
        <taxon>Opitutia</taxon>
        <taxon>Opitutales</taxon>
        <taxon>Opitutaceae</taxon>
        <taxon>Nibricoccus</taxon>
    </lineage>
</organism>
<dbReference type="KEGG" id="vbh:CMV30_02470"/>
<evidence type="ECO:0000313" key="3">
    <source>
        <dbReference type="Proteomes" id="UP000217265"/>
    </source>
</evidence>
<dbReference type="OrthoDB" id="9791045at2"/>
<dbReference type="EMBL" id="CP023344">
    <property type="protein sequence ID" value="ATC62915.1"/>
    <property type="molecule type" value="Genomic_DNA"/>
</dbReference>
<protein>
    <submittedName>
        <fullName evidence="2">Iron ABC transporter substrate-binding protein</fullName>
    </submittedName>
</protein>
<dbReference type="RefSeq" id="WP_096054550.1">
    <property type="nucleotide sequence ID" value="NZ_CP023344.1"/>
</dbReference>